<dbReference type="SMART" id="SM01130">
    <property type="entry name" value="DHDPS"/>
    <property type="match status" value="1"/>
</dbReference>
<name>A0AAF1K982_9HYPH</name>
<evidence type="ECO:0000256" key="1">
    <source>
        <dbReference type="ARBA" id="ARBA00023239"/>
    </source>
</evidence>
<reference evidence="5 6" key="1">
    <citation type="journal article" date="2018" name="Sci. Rep.">
        <title>Rhizobium tumorigenes sp. nov., a novel plant tumorigenic bacterium isolated from cane gall tumors on thornless blackberry.</title>
        <authorList>
            <person name="Kuzmanovi N."/>
            <person name="Smalla K."/>
            <person name="Gronow S."/>
            <person name="PuBawska J."/>
        </authorList>
    </citation>
    <scope>NUCLEOTIDE SEQUENCE [LARGE SCALE GENOMIC DNA]</scope>
    <source>
        <strain evidence="5 6">1078</strain>
    </source>
</reference>
<keyword evidence="6" id="KW-1185">Reference proteome</keyword>
<proteinExistence type="inferred from homology"/>
<evidence type="ECO:0000256" key="2">
    <source>
        <dbReference type="PIRNR" id="PIRNR001365"/>
    </source>
</evidence>
<organism evidence="5 6">
    <name type="scientific">Rhizobium tumorigenes</name>
    <dbReference type="NCBI Taxonomy" id="2041385"/>
    <lineage>
        <taxon>Bacteria</taxon>
        <taxon>Pseudomonadati</taxon>
        <taxon>Pseudomonadota</taxon>
        <taxon>Alphaproteobacteria</taxon>
        <taxon>Hyphomicrobiales</taxon>
        <taxon>Rhizobiaceae</taxon>
        <taxon>Rhizobium/Agrobacterium group</taxon>
        <taxon>Rhizobium</taxon>
    </lineage>
</organism>
<evidence type="ECO:0000313" key="5">
    <source>
        <dbReference type="EMBL" id="WFR97904.1"/>
    </source>
</evidence>
<evidence type="ECO:0000313" key="6">
    <source>
        <dbReference type="Proteomes" id="UP000249499"/>
    </source>
</evidence>
<reference evidence="6" key="2">
    <citation type="journal article" date="2023" name="MicrobiologyOpen">
        <title>Genomics of the tumorigenes clade of the family Rhizobiaceae and description of Rhizobium rhododendri sp. nov.</title>
        <authorList>
            <person name="Kuzmanovic N."/>
            <person name="diCenzo G.C."/>
            <person name="Bunk B."/>
            <person name="Sproeer C."/>
            <person name="Fruehling A."/>
            <person name="Neumann-Schaal M."/>
            <person name="Overmann J."/>
            <person name="Smalla K."/>
        </authorList>
    </citation>
    <scope>NUCLEOTIDE SEQUENCE [LARGE SCALE GENOMIC DNA]</scope>
    <source>
        <strain evidence="6">1078</strain>
        <plasmid evidence="6">pRt1078</plasmid>
    </source>
</reference>
<dbReference type="EMBL" id="CP117256">
    <property type="protein sequence ID" value="WFR97904.1"/>
    <property type="molecule type" value="Genomic_DNA"/>
</dbReference>
<comment type="similarity">
    <text evidence="2">Belongs to the DapA family.</text>
</comment>
<dbReference type="PANTHER" id="PTHR12128:SF19">
    <property type="entry name" value="5-DEHYDRO-4-DEOXYGLUCARATE DEHYDRATASE 2-RELATED"/>
    <property type="match status" value="1"/>
</dbReference>
<dbReference type="InterPro" id="IPR002220">
    <property type="entry name" value="DapA-like"/>
</dbReference>
<gene>
    <name evidence="5" type="ORF">PR017_18575</name>
</gene>
<dbReference type="Gene3D" id="3.20.20.70">
    <property type="entry name" value="Aldolase class I"/>
    <property type="match status" value="1"/>
</dbReference>
<evidence type="ECO:0000256" key="4">
    <source>
        <dbReference type="PIRSR" id="PIRSR001365-2"/>
    </source>
</evidence>
<dbReference type="KEGG" id="rtu:PR017_18575"/>
<feature type="active site" description="Schiff-base intermediate with substrate" evidence="3">
    <location>
        <position position="167"/>
    </location>
</feature>
<dbReference type="PANTHER" id="PTHR12128">
    <property type="entry name" value="DIHYDRODIPICOLINATE SYNTHASE"/>
    <property type="match status" value="1"/>
</dbReference>
<dbReference type="SUPFAM" id="SSF51569">
    <property type="entry name" value="Aldolase"/>
    <property type="match status" value="1"/>
</dbReference>
<dbReference type="RefSeq" id="WP_111222253.1">
    <property type="nucleotide sequence ID" value="NZ_CP117256.1"/>
</dbReference>
<dbReference type="GO" id="GO:0008840">
    <property type="term" value="F:4-hydroxy-tetrahydrodipicolinate synthase activity"/>
    <property type="evidence" value="ECO:0007669"/>
    <property type="project" value="TreeGrafter"/>
</dbReference>
<keyword evidence="5" id="KW-0614">Plasmid</keyword>
<protein>
    <submittedName>
        <fullName evidence="5">Dihydrodipicolinate synthase family protein</fullName>
    </submittedName>
</protein>
<dbReference type="Pfam" id="PF00701">
    <property type="entry name" value="DHDPS"/>
    <property type="match status" value="1"/>
</dbReference>
<dbReference type="AlphaFoldDB" id="A0AAF1K982"/>
<geneLocation type="plasmid" evidence="5 6">
    <name>pRt1078</name>
</geneLocation>
<dbReference type="PIRSF" id="PIRSF001365">
    <property type="entry name" value="DHDPS"/>
    <property type="match status" value="1"/>
</dbReference>
<dbReference type="InterPro" id="IPR013785">
    <property type="entry name" value="Aldolase_TIM"/>
</dbReference>
<keyword evidence="1 2" id="KW-0456">Lyase</keyword>
<sequence length="309" mass="31745">MGQVNSSLSKALCGVSGILVTPFDADDRVAPQRLTPIIDRAVAAGVGTLVSNGNTGEFYSLTTAEAEAMVHASAEIVDGRLPLVAGVGRGIQDALALTKASRIAGASALMVHQPPDPFVSPRGVVAYVAKIADEGQGLPVVLYLRDDGIGPDAIAALCAIPNVIGVKWASASPLRLSEAIQAGDPSIVWVGGLAEIWAPAFYAVGAHGFTSGLINVWPERSVAINTALENGDFGGANGLIRGMSAFEALRAEERNGANVSVVKAALKLLGQDCGPPRVPAAWPLTAEASGRLSTLMSEWPVSQPLAQPS</sequence>
<dbReference type="CDD" id="cd00408">
    <property type="entry name" value="DHDPS-like"/>
    <property type="match status" value="1"/>
</dbReference>
<accession>A0AAF1K982</accession>
<dbReference type="Proteomes" id="UP000249499">
    <property type="component" value="Plasmid pRt1078"/>
</dbReference>
<feature type="active site" description="Proton donor/acceptor" evidence="3">
    <location>
        <position position="143"/>
    </location>
</feature>
<evidence type="ECO:0000256" key="3">
    <source>
        <dbReference type="PIRSR" id="PIRSR001365-1"/>
    </source>
</evidence>
<feature type="binding site" evidence="4">
    <location>
        <position position="55"/>
    </location>
    <ligand>
        <name>pyruvate</name>
        <dbReference type="ChEBI" id="CHEBI:15361"/>
    </ligand>
</feature>